<accession>A0AAN8S9X0</accession>
<feature type="region of interest" description="Disordered" evidence="1">
    <location>
        <begin position="59"/>
        <end position="82"/>
    </location>
</feature>
<proteinExistence type="predicted"/>
<gene>
    <name evidence="2" type="ORF">RUM43_010045</name>
</gene>
<reference evidence="2 3" key="1">
    <citation type="submission" date="2023-10" db="EMBL/GenBank/DDBJ databases">
        <title>Genomes of two closely related lineages of the louse Polyplax serrata with different host specificities.</title>
        <authorList>
            <person name="Martinu J."/>
            <person name="Tarabai H."/>
            <person name="Stefka J."/>
            <person name="Hypsa V."/>
        </authorList>
    </citation>
    <scope>NUCLEOTIDE SEQUENCE [LARGE SCALE GENOMIC DNA]</scope>
    <source>
        <strain evidence="2">HR10_N</strain>
    </source>
</reference>
<comment type="caution">
    <text evidence="2">The sequence shown here is derived from an EMBL/GenBank/DDBJ whole genome shotgun (WGS) entry which is preliminary data.</text>
</comment>
<evidence type="ECO:0000313" key="3">
    <source>
        <dbReference type="Proteomes" id="UP001372834"/>
    </source>
</evidence>
<evidence type="ECO:0000256" key="1">
    <source>
        <dbReference type="SAM" id="MobiDB-lite"/>
    </source>
</evidence>
<protein>
    <submittedName>
        <fullName evidence="2">Uncharacterized protein</fullName>
    </submittedName>
</protein>
<name>A0AAN8S9X0_POLSC</name>
<evidence type="ECO:0000313" key="2">
    <source>
        <dbReference type="EMBL" id="KAK6636385.1"/>
    </source>
</evidence>
<dbReference type="Proteomes" id="UP001372834">
    <property type="component" value="Unassembled WGS sequence"/>
</dbReference>
<dbReference type="EMBL" id="JAWJWE010000004">
    <property type="protein sequence ID" value="KAK6636385.1"/>
    <property type="molecule type" value="Genomic_DNA"/>
</dbReference>
<dbReference type="AlphaFoldDB" id="A0AAN8S9X0"/>
<sequence>MLLFDCVTFTEEVPNTPTRLSATRGTPGSFHLKFQRGGPAETEAPGHKKKVHGVDRVIQRNRYETGTGRKENFDEREEDGAADHRSFTTGVVLQMDTDEQKTFSICFTLPPSLPPHLPPCPFALSADATTDKKPIEK</sequence>
<organism evidence="2 3">
    <name type="scientific">Polyplax serrata</name>
    <name type="common">Common mouse louse</name>
    <dbReference type="NCBI Taxonomy" id="468196"/>
    <lineage>
        <taxon>Eukaryota</taxon>
        <taxon>Metazoa</taxon>
        <taxon>Ecdysozoa</taxon>
        <taxon>Arthropoda</taxon>
        <taxon>Hexapoda</taxon>
        <taxon>Insecta</taxon>
        <taxon>Pterygota</taxon>
        <taxon>Neoptera</taxon>
        <taxon>Paraneoptera</taxon>
        <taxon>Psocodea</taxon>
        <taxon>Troctomorpha</taxon>
        <taxon>Phthiraptera</taxon>
        <taxon>Anoplura</taxon>
        <taxon>Polyplacidae</taxon>
        <taxon>Polyplax</taxon>
    </lineage>
</organism>